<evidence type="ECO:0000259" key="9">
    <source>
        <dbReference type="Pfam" id="PF03066"/>
    </source>
</evidence>
<keyword evidence="5" id="KW-0597">Phosphoprotein</keyword>
<dbReference type="Pfam" id="PF03066">
    <property type="entry name" value="Nucleoplasmin"/>
    <property type="match status" value="1"/>
</dbReference>
<dbReference type="EMBL" id="JWZT01005385">
    <property type="protein sequence ID" value="KII61043.1"/>
    <property type="molecule type" value="Genomic_DNA"/>
</dbReference>
<dbReference type="PANTHER" id="PTHR22747:SF18">
    <property type="entry name" value="GEO09167P1-RELATED"/>
    <property type="match status" value="1"/>
</dbReference>
<keyword evidence="7" id="KW-0539">Nucleus</keyword>
<dbReference type="Proteomes" id="UP000031668">
    <property type="component" value="Unassembled WGS sequence"/>
</dbReference>
<proteinExistence type="inferred from homology"/>
<dbReference type="AlphaFoldDB" id="A0A0C2I781"/>
<evidence type="ECO:0000256" key="8">
    <source>
        <dbReference type="SAM" id="MobiDB-lite"/>
    </source>
</evidence>
<protein>
    <submittedName>
        <fullName evidence="11">Nucleoplasmin-like protein ANO39</fullName>
    </submittedName>
</protein>
<gene>
    <name evidence="11" type="ORF">RF11_01577</name>
</gene>
<feature type="domain" description="Nucleoplasmin core" evidence="9">
    <location>
        <begin position="10"/>
        <end position="111"/>
    </location>
</feature>
<keyword evidence="4" id="KW-0963">Cytoplasm</keyword>
<dbReference type="GO" id="GO:0005730">
    <property type="term" value="C:nucleolus"/>
    <property type="evidence" value="ECO:0007669"/>
    <property type="project" value="UniProtKB-SubCell"/>
</dbReference>
<feature type="compositionally biased region" description="Basic residues" evidence="8">
    <location>
        <begin position="214"/>
        <end position="227"/>
    </location>
</feature>
<name>A0A0C2I781_THEKT</name>
<dbReference type="OrthoDB" id="6075101at2759"/>
<dbReference type="OMA" id="PMAPQTF"/>
<feature type="compositionally biased region" description="Acidic residues" evidence="8">
    <location>
        <begin position="132"/>
        <end position="147"/>
    </location>
</feature>
<dbReference type="InterPro" id="IPR004301">
    <property type="entry name" value="Nucleoplasmin"/>
</dbReference>
<feature type="region of interest" description="Disordered" evidence="8">
    <location>
        <begin position="112"/>
        <end position="253"/>
    </location>
</feature>
<dbReference type="GO" id="GO:0006338">
    <property type="term" value="P:chromatin remodeling"/>
    <property type="evidence" value="ECO:0007669"/>
    <property type="project" value="TreeGrafter"/>
</dbReference>
<evidence type="ECO:0000256" key="4">
    <source>
        <dbReference type="ARBA" id="ARBA00022490"/>
    </source>
</evidence>
<keyword evidence="6" id="KW-0694">RNA-binding</keyword>
<organism evidence="11 12">
    <name type="scientific">Thelohanellus kitauei</name>
    <name type="common">Myxosporean</name>
    <dbReference type="NCBI Taxonomy" id="669202"/>
    <lineage>
        <taxon>Eukaryota</taxon>
        <taxon>Metazoa</taxon>
        <taxon>Cnidaria</taxon>
        <taxon>Myxozoa</taxon>
        <taxon>Myxosporea</taxon>
        <taxon>Bivalvulida</taxon>
        <taxon>Platysporina</taxon>
        <taxon>Myxobolidae</taxon>
        <taxon>Thelohanellus</taxon>
    </lineage>
</organism>
<dbReference type="FunFam" id="1.10.10.2100:FF:000002">
    <property type="entry name" value="cell growth-regulating nucleolar protein-like"/>
    <property type="match status" value="1"/>
</dbReference>
<evidence type="ECO:0000256" key="1">
    <source>
        <dbReference type="ARBA" id="ARBA00004496"/>
    </source>
</evidence>
<evidence type="ECO:0000313" key="12">
    <source>
        <dbReference type="Proteomes" id="UP000031668"/>
    </source>
</evidence>
<dbReference type="GO" id="GO:0005737">
    <property type="term" value="C:cytoplasm"/>
    <property type="evidence" value="ECO:0007669"/>
    <property type="project" value="UniProtKB-SubCell"/>
</dbReference>
<comment type="subcellular location">
    <subcellularLocation>
        <location evidence="1">Cytoplasm</location>
    </subcellularLocation>
    <subcellularLocation>
        <location evidence="2">Nucleus</location>
        <location evidence="2">Nucleolus</location>
    </subcellularLocation>
</comment>
<comment type="caution">
    <text evidence="11">The sequence shown here is derived from an EMBL/GenBank/DDBJ whole genome shotgun (WGS) entry which is preliminary data.</text>
</comment>
<feature type="compositionally biased region" description="Basic and acidic residues" evidence="8">
    <location>
        <begin position="148"/>
        <end position="162"/>
    </location>
</feature>
<accession>A0A0C2I781</accession>
<dbReference type="SUPFAM" id="SSF69203">
    <property type="entry name" value="Nucleoplasmin-like core domain"/>
    <property type="match status" value="1"/>
</dbReference>
<evidence type="ECO:0000256" key="5">
    <source>
        <dbReference type="ARBA" id="ARBA00022553"/>
    </source>
</evidence>
<feature type="compositionally biased region" description="Acidic residues" evidence="8">
    <location>
        <begin position="173"/>
        <end position="192"/>
    </location>
</feature>
<evidence type="ECO:0000256" key="2">
    <source>
        <dbReference type="ARBA" id="ARBA00004604"/>
    </source>
</evidence>
<evidence type="ECO:0000256" key="3">
    <source>
        <dbReference type="ARBA" id="ARBA00010744"/>
    </source>
</evidence>
<evidence type="ECO:0000256" key="7">
    <source>
        <dbReference type="ARBA" id="ARBA00023242"/>
    </source>
</evidence>
<keyword evidence="12" id="KW-1185">Reference proteome</keyword>
<dbReference type="InterPro" id="IPR036824">
    <property type="entry name" value="Nucleoplasmin_core_dom_sf"/>
</dbReference>
<comment type="similarity">
    <text evidence="3">Belongs to the nucleoplasmin family.</text>
</comment>
<dbReference type="InterPro" id="IPR024057">
    <property type="entry name" value="Nucleoplasmin_core_dom"/>
</dbReference>
<dbReference type="GO" id="GO:0003682">
    <property type="term" value="F:chromatin binding"/>
    <property type="evidence" value="ECO:0007669"/>
    <property type="project" value="TreeGrafter"/>
</dbReference>
<sequence>MTMNVACENFWGCQLSAAHNEHEWTYPVDYEDDFQHKLFVSQACLGVGAKEGERNIVEVSCPSSESDGSYVITSLKLDLHETVSLNLGFTDSVTFKLTSGSGPVHIVGTHLQGFVDDEEASDMEMRGSESSSIEDEEHDGCSEEDEENHLQKLESGKGRESILQKGLKKVMDEDSSDDEDDSDDSESQDESVEQNGVHVDSDDTASSEELPPQKIKKHGTLKAKDKKHMKEEKMTKIKDDKKKKHEVKPSKPMDFASLKQALSKMGTLPKTLPKFTNFLKSNFKVNDEKLINMAWTWCSKNKGKK</sequence>
<dbReference type="GO" id="GO:0042393">
    <property type="term" value="F:histone binding"/>
    <property type="evidence" value="ECO:0007669"/>
    <property type="project" value="TreeGrafter"/>
</dbReference>
<dbReference type="InterPro" id="IPR032569">
    <property type="entry name" value="NPM1_C"/>
</dbReference>
<dbReference type="Gene3D" id="1.10.10.2100">
    <property type="match status" value="1"/>
</dbReference>
<evidence type="ECO:0000259" key="10">
    <source>
        <dbReference type="Pfam" id="PF16276"/>
    </source>
</evidence>
<dbReference type="Gene3D" id="2.60.120.340">
    <property type="entry name" value="Nucleoplasmin core domain"/>
    <property type="match status" value="1"/>
</dbReference>
<feature type="compositionally biased region" description="Basic and acidic residues" evidence="8">
    <location>
        <begin position="228"/>
        <end position="240"/>
    </location>
</feature>
<dbReference type="GO" id="GO:0003723">
    <property type="term" value="F:RNA binding"/>
    <property type="evidence" value="ECO:0007669"/>
    <property type="project" value="UniProtKB-KW"/>
</dbReference>
<dbReference type="PANTHER" id="PTHR22747">
    <property type="entry name" value="NUCLEOPLASMIN"/>
    <property type="match status" value="1"/>
</dbReference>
<evidence type="ECO:0000313" key="11">
    <source>
        <dbReference type="EMBL" id="KII61043.1"/>
    </source>
</evidence>
<evidence type="ECO:0000256" key="6">
    <source>
        <dbReference type="ARBA" id="ARBA00022884"/>
    </source>
</evidence>
<dbReference type="Pfam" id="PF16276">
    <property type="entry name" value="NPM1-C"/>
    <property type="match status" value="1"/>
</dbReference>
<feature type="domain" description="Nucleophosmin C-terminal" evidence="10">
    <location>
        <begin position="258"/>
        <end position="297"/>
    </location>
</feature>
<reference evidence="11 12" key="1">
    <citation type="journal article" date="2014" name="Genome Biol. Evol.">
        <title>The genome of the myxosporean Thelohanellus kitauei shows adaptations to nutrient acquisition within its fish host.</title>
        <authorList>
            <person name="Yang Y."/>
            <person name="Xiong J."/>
            <person name="Zhou Z."/>
            <person name="Huo F."/>
            <person name="Miao W."/>
            <person name="Ran C."/>
            <person name="Liu Y."/>
            <person name="Zhang J."/>
            <person name="Feng J."/>
            <person name="Wang M."/>
            <person name="Wang M."/>
            <person name="Wang L."/>
            <person name="Yao B."/>
        </authorList>
    </citation>
    <scope>NUCLEOTIDE SEQUENCE [LARGE SCALE GENOMIC DNA]</scope>
    <source>
        <strain evidence="11">Wuqing</strain>
    </source>
</reference>
<dbReference type="GO" id="GO:0005654">
    <property type="term" value="C:nucleoplasm"/>
    <property type="evidence" value="ECO:0007669"/>
    <property type="project" value="TreeGrafter"/>
</dbReference>